<keyword evidence="2" id="KW-1185">Reference proteome</keyword>
<gene>
    <name evidence="1" type="ORF">SAMN05421739_103508</name>
</gene>
<sequence length="79" mass="9140">MPSFLEAPVNVTFRTIGRRYAGCQISQYQTKVNRSSLSAKPYRADLVKHRLWFWLEAGNLRGLQASISVYIPPEIKCYF</sequence>
<dbReference type="STRING" id="1436961.SAMN05421739_103508"/>
<evidence type="ECO:0000313" key="2">
    <source>
        <dbReference type="Proteomes" id="UP000198724"/>
    </source>
</evidence>
<organism evidence="1 2">
    <name type="scientific">Pontibacter chinhatensis</name>
    <dbReference type="NCBI Taxonomy" id="1436961"/>
    <lineage>
        <taxon>Bacteria</taxon>
        <taxon>Pseudomonadati</taxon>
        <taxon>Bacteroidota</taxon>
        <taxon>Cytophagia</taxon>
        <taxon>Cytophagales</taxon>
        <taxon>Hymenobacteraceae</taxon>
        <taxon>Pontibacter</taxon>
    </lineage>
</organism>
<dbReference type="Proteomes" id="UP000198724">
    <property type="component" value="Unassembled WGS sequence"/>
</dbReference>
<accession>A0A1I2UDY8</accession>
<dbReference type="EMBL" id="FOOT01000003">
    <property type="protein sequence ID" value="SFG75425.1"/>
    <property type="molecule type" value="Genomic_DNA"/>
</dbReference>
<name>A0A1I2UDY8_9BACT</name>
<evidence type="ECO:0000313" key="1">
    <source>
        <dbReference type="EMBL" id="SFG75425.1"/>
    </source>
</evidence>
<protein>
    <submittedName>
        <fullName evidence="1">Uncharacterized protein</fullName>
    </submittedName>
</protein>
<proteinExistence type="predicted"/>
<dbReference type="AlphaFoldDB" id="A0A1I2UDY8"/>
<reference evidence="2" key="1">
    <citation type="submission" date="2016-10" db="EMBL/GenBank/DDBJ databases">
        <authorList>
            <person name="Varghese N."/>
            <person name="Submissions S."/>
        </authorList>
    </citation>
    <scope>NUCLEOTIDE SEQUENCE [LARGE SCALE GENOMIC DNA]</scope>
    <source>
        <strain evidence="2">LP51</strain>
    </source>
</reference>